<dbReference type="AlphaFoldDB" id="A0ABD0S466"/>
<evidence type="ECO:0000256" key="4">
    <source>
        <dbReference type="ARBA" id="ARBA00022833"/>
    </source>
</evidence>
<feature type="domain" description="C2H2-type" evidence="7">
    <location>
        <begin position="204"/>
        <end position="232"/>
    </location>
</feature>
<evidence type="ECO:0000256" key="5">
    <source>
        <dbReference type="PROSITE-ProRule" id="PRU00042"/>
    </source>
</evidence>
<sequence length="311" mass="36223">MAESRVLYLEVSPLPGTSQYTITTADQCQVEDEKDNMIAVKEENEETQEAKANLLKEIMGITDVDEDDPNIKRFGKKKHCVECNFITKDSDRLIRHVRKVHRGLNPFQCYMCDYSTYNKVLFEEHVRIHRGIKPFKCSYCDYCSASKKNTKKHELIHRPDNPLRCPHCPFIARHQRALVCHQKTHTGSDEDEDKKDNIEPEQLIKCEFCGDTFKTMRAINSHRRKRRKCSEPDCHSIMCSKSAFTAHMSSMHQIHDEKPKLDKPKLFQCEVCTFSVNTKARMLLHLIHHPNQTVDESVLDISILRKYGIMV</sequence>
<dbReference type="Gene3D" id="3.30.160.60">
    <property type="entry name" value="Classic Zinc Finger"/>
    <property type="match status" value="3"/>
</dbReference>
<name>A0ABD0S466_LOXSC</name>
<dbReference type="SUPFAM" id="SSF57667">
    <property type="entry name" value="beta-beta-alpha zinc fingers"/>
    <property type="match status" value="2"/>
</dbReference>
<protein>
    <recommendedName>
        <fullName evidence="7">C2H2-type domain-containing protein</fullName>
    </recommendedName>
</protein>
<gene>
    <name evidence="8" type="ORF">ABMA28_012486</name>
</gene>
<dbReference type="PANTHER" id="PTHR24379:SF121">
    <property type="entry name" value="C2H2-TYPE DOMAIN-CONTAINING PROTEIN"/>
    <property type="match status" value="1"/>
</dbReference>
<evidence type="ECO:0000256" key="6">
    <source>
        <dbReference type="SAM" id="Coils"/>
    </source>
</evidence>
<feature type="coiled-coil region" evidence="6">
    <location>
        <begin position="30"/>
        <end position="57"/>
    </location>
</feature>
<reference evidence="8 9" key="1">
    <citation type="submission" date="2024-06" db="EMBL/GenBank/DDBJ databases">
        <title>A chromosome-level genome assembly of beet webworm, Loxostege sticticalis.</title>
        <authorList>
            <person name="Zhang Y."/>
        </authorList>
    </citation>
    <scope>NUCLEOTIDE SEQUENCE [LARGE SCALE GENOMIC DNA]</scope>
    <source>
        <strain evidence="8">AQ028</strain>
        <tissue evidence="8">Male pupae</tissue>
    </source>
</reference>
<dbReference type="PANTHER" id="PTHR24379">
    <property type="entry name" value="KRAB AND ZINC FINGER DOMAIN-CONTAINING"/>
    <property type="match status" value="1"/>
</dbReference>
<dbReference type="EMBL" id="JBEDNZ010000030">
    <property type="protein sequence ID" value="KAL0808809.1"/>
    <property type="molecule type" value="Genomic_DNA"/>
</dbReference>
<feature type="domain" description="C2H2-type" evidence="7">
    <location>
        <begin position="78"/>
        <end position="106"/>
    </location>
</feature>
<evidence type="ECO:0000256" key="1">
    <source>
        <dbReference type="ARBA" id="ARBA00022723"/>
    </source>
</evidence>
<evidence type="ECO:0000313" key="8">
    <source>
        <dbReference type="EMBL" id="KAL0808809.1"/>
    </source>
</evidence>
<dbReference type="PROSITE" id="PS00028">
    <property type="entry name" value="ZINC_FINGER_C2H2_1"/>
    <property type="match status" value="1"/>
</dbReference>
<keyword evidence="6" id="KW-0175">Coiled coil</keyword>
<keyword evidence="3 5" id="KW-0863">Zinc-finger</keyword>
<feature type="domain" description="C2H2-type" evidence="7">
    <location>
        <begin position="163"/>
        <end position="190"/>
    </location>
</feature>
<dbReference type="InterPro" id="IPR013087">
    <property type="entry name" value="Znf_C2H2_type"/>
</dbReference>
<dbReference type="InterPro" id="IPR036236">
    <property type="entry name" value="Znf_C2H2_sf"/>
</dbReference>
<accession>A0ABD0S466</accession>
<organism evidence="8 9">
    <name type="scientific">Loxostege sticticalis</name>
    <name type="common">Beet webworm moth</name>
    <dbReference type="NCBI Taxonomy" id="481309"/>
    <lineage>
        <taxon>Eukaryota</taxon>
        <taxon>Metazoa</taxon>
        <taxon>Ecdysozoa</taxon>
        <taxon>Arthropoda</taxon>
        <taxon>Hexapoda</taxon>
        <taxon>Insecta</taxon>
        <taxon>Pterygota</taxon>
        <taxon>Neoptera</taxon>
        <taxon>Endopterygota</taxon>
        <taxon>Lepidoptera</taxon>
        <taxon>Glossata</taxon>
        <taxon>Ditrysia</taxon>
        <taxon>Pyraloidea</taxon>
        <taxon>Crambidae</taxon>
        <taxon>Pyraustinae</taxon>
        <taxon>Loxostege</taxon>
    </lineage>
</organism>
<dbReference type="PROSITE" id="PS50157">
    <property type="entry name" value="ZINC_FINGER_C2H2_2"/>
    <property type="match status" value="5"/>
</dbReference>
<dbReference type="Proteomes" id="UP001549921">
    <property type="component" value="Unassembled WGS sequence"/>
</dbReference>
<keyword evidence="4" id="KW-0862">Zinc</keyword>
<proteinExistence type="predicted"/>
<dbReference type="EMBL" id="JBEDNZ010000030">
    <property type="protein sequence ID" value="KAL0808808.1"/>
    <property type="molecule type" value="Genomic_DNA"/>
</dbReference>
<evidence type="ECO:0000259" key="7">
    <source>
        <dbReference type="PROSITE" id="PS50157"/>
    </source>
</evidence>
<evidence type="ECO:0000313" key="9">
    <source>
        <dbReference type="Proteomes" id="UP001549921"/>
    </source>
</evidence>
<evidence type="ECO:0000256" key="2">
    <source>
        <dbReference type="ARBA" id="ARBA00022737"/>
    </source>
</evidence>
<dbReference type="SMART" id="SM00355">
    <property type="entry name" value="ZnF_C2H2"/>
    <property type="match status" value="7"/>
</dbReference>
<comment type="caution">
    <text evidence="8">The sequence shown here is derived from an EMBL/GenBank/DDBJ whole genome shotgun (WGS) entry which is preliminary data.</text>
</comment>
<evidence type="ECO:0000256" key="3">
    <source>
        <dbReference type="ARBA" id="ARBA00022771"/>
    </source>
</evidence>
<feature type="domain" description="C2H2-type" evidence="7">
    <location>
        <begin position="107"/>
        <end position="134"/>
    </location>
</feature>
<feature type="domain" description="C2H2-type" evidence="7">
    <location>
        <begin position="135"/>
        <end position="162"/>
    </location>
</feature>
<dbReference type="GO" id="GO:0008270">
    <property type="term" value="F:zinc ion binding"/>
    <property type="evidence" value="ECO:0007669"/>
    <property type="project" value="UniProtKB-KW"/>
</dbReference>
<keyword evidence="2" id="KW-0677">Repeat</keyword>
<keyword evidence="1" id="KW-0479">Metal-binding</keyword>